<evidence type="ECO:0000256" key="5">
    <source>
        <dbReference type="ARBA" id="ARBA00023134"/>
    </source>
</evidence>
<dbReference type="InterPro" id="IPR036726">
    <property type="entry name" value="GTP1_OBG_dom_sf"/>
</dbReference>
<evidence type="ECO:0000256" key="7">
    <source>
        <dbReference type="SAM" id="MobiDB-lite"/>
    </source>
</evidence>
<dbReference type="Pfam" id="PF01926">
    <property type="entry name" value="MMR_HSR1"/>
    <property type="match status" value="1"/>
</dbReference>
<dbReference type="EMBL" id="CP110820">
    <property type="protein sequence ID" value="WPX96225.1"/>
    <property type="molecule type" value="Genomic_DNA"/>
</dbReference>
<evidence type="ECO:0000313" key="10">
    <source>
        <dbReference type="EMBL" id="WPX96225.1"/>
    </source>
</evidence>
<dbReference type="CDD" id="cd01898">
    <property type="entry name" value="Obg"/>
    <property type="match status" value="1"/>
</dbReference>
<feature type="region of interest" description="Disordered" evidence="7">
    <location>
        <begin position="117"/>
        <end position="141"/>
    </location>
</feature>
<dbReference type="PANTHER" id="PTHR11702:SF31">
    <property type="entry name" value="MITOCHONDRIAL RIBOSOME-ASSOCIATED GTPASE 2"/>
    <property type="match status" value="1"/>
</dbReference>
<dbReference type="InterPro" id="IPR045086">
    <property type="entry name" value="OBG_GTPase"/>
</dbReference>
<keyword evidence="3 6" id="KW-0378">Hydrolase</keyword>
<dbReference type="InterPro" id="IPR006074">
    <property type="entry name" value="GTP1-OBG_CS"/>
</dbReference>
<dbReference type="Proteomes" id="UP001327219">
    <property type="component" value="Chromosome"/>
</dbReference>
<dbReference type="InterPro" id="IPR014100">
    <property type="entry name" value="GTP-bd_Obg/CgtA"/>
</dbReference>
<dbReference type="SUPFAM" id="SSF82051">
    <property type="entry name" value="Obg GTP-binding protein N-terminal domain"/>
    <property type="match status" value="1"/>
</dbReference>
<dbReference type="HAMAP" id="MF_01454">
    <property type="entry name" value="GTPase_Obg"/>
    <property type="match status" value="1"/>
</dbReference>
<dbReference type="Gene3D" id="2.70.210.12">
    <property type="entry name" value="GTP1/OBG domain"/>
    <property type="match status" value="1"/>
</dbReference>
<keyword evidence="5 6" id="KW-0342">GTP-binding</keyword>
<name>A0ABZ0UN24_9RICK</name>
<dbReference type="PROSITE" id="PS00905">
    <property type="entry name" value="GTP1_OBG"/>
    <property type="match status" value="1"/>
</dbReference>
<dbReference type="InterPro" id="IPR006169">
    <property type="entry name" value="GTP1_OBG_dom"/>
</dbReference>
<gene>
    <name evidence="6" type="primary">obg</name>
    <name evidence="10" type="ORF">Bandiella_00334</name>
</gene>
<protein>
    <recommendedName>
        <fullName evidence="6">GTPase Obg</fullName>
        <ecNumber evidence="6">3.6.5.-</ecNumber>
    </recommendedName>
    <alternativeName>
        <fullName evidence="6">GTP-binding protein Obg</fullName>
    </alternativeName>
</protein>
<keyword evidence="2 6" id="KW-0547">Nucleotide-binding</keyword>
<comment type="function">
    <text evidence="6">An essential GTPase which binds GTP, GDP and possibly (p)ppGpp with moderate affinity, with high nucleotide exchange rates and a fairly low GTP hydrolysis rate. Plays a role in control of the cell cycle, stress response, ribosome biogenesis and in those bacteria that undergo differentiation, in morphogenesis control.</text>
</comment>
<feature type="binding site" evidence="6">
    <location>
        <begin position="278"/>
        <end position="281"/>
    </location>
    <ligand>
        <name>GTP</name>
        <dbReference type="ChEBI" id="CHEBI:37565"/>
    </ligand>
</feature>
<feature type="domain" description="OBG-type G" evidence="8">
    <location>
        <begin position="160"/>
        <end position="326"/>
    </location>
</feature>
<feature type="domain" description="Obg" evidence="9">
    <location>
        <begin position="1"/>
        <end position="159"/>
    </location>
</feature>
<keyword evidence="4 6" id="KW-0460">Magnesium</keyword>
<keyword evidence="11" id="KW-1185">Reference proteome</keyword>
<reference evidence="10 11" key="1">
    <citation type="submission" date="2022-11" db="EMBL/GenBank/DDBJ databases">
        <title>Host association and intracellularity evolved multiple times independently in the Rickettsiales.</title>
        <authorList>
            <person name="Castelli M."/>
            <person name="Nardi T."/>
            <person name="Gammuto L."/>
            <person name="Bellinzona G."/>
            <person name="Sabaneyeva E."/>
            <person name="Potekhin A."/>
            <person name="Serra V."/>
            <person name="Petroni G."/>
            <person name="Sassera D."/>
        </authorList>
    </citation>
    <scope>NUCLEOTIDE SEQUENCE [LARGE SCALE GENOMIC DNA]</scope>
    <source>
        <strain evidence="10 11">NDG2</strain>
    </source>
</reference>
<dbReference type="PRINTS" id="PR00326">
    <property type="entry name" value="GTP1OBG"/>
</dbReference>
<organism evidence="10 11">
    <name type="scientific">Candidatus Bandiella euplotis</name>
    <dbReference type="NCBI Taxonomy" id="1664265"/>
    <lineage>
        <taxon>Bacteria</taxon>
        <taxon>Pseudomonadati</taxon>
        <taxon>Pseudomonadota</taxon>
        <taxon>Alphaproteobacteria</taxon>
        <taxon>Rickettsiales</taxon>
        <taxon>Candidatus Midichloriaceae</taxon>
        <taxon>Candidatus Bandiella</taxon>
    </lineage>
</organism>
<dbReference type="InterPro" id="IPR031167">
    <property type="entry name" value="G_OBG"/>
</dbReference>
<keyword evidence="6" id="KW-0479">Metal-binding</keyword>
<dbReference type="PROSITE" id="PS51883">
    <property type="entry name" value="OBG"/>
    <property type="match status" value="1"/>
</dbReference>
<dbReference type="NCBIfam" id="NF008955">
    <property type="entry name" value="PRK12297.1"/>
    <property type="match status" value="1"/>
</dbReference>
<comment type="subunit">
    <text evidence="6">Monomer.</text>
</comment>
<feature type="binding site" evidence="6">
    <location>
        <begin position="191"/>
        <end position="195"/>
    </location>
    <ligand>
        <name>GTP</name>
        <dbReference type="ChEBI" id="CHEBI:37565"/>
    </ligand>
</feature>
<evidence type="ECO:0000259" key="8">
    <source>
        <dbReference type="PROSITE" id="PS51710"/>
    </source>
</evidence>
<dbReference type="NCBIfam" id="TIGR02729">
    <property type="entry name" value="Obg_CgtA"/>
    <property type="match status" value="1"/>
</dbReference>
<dbReference type="Pfam" id="PF01018">
    <property type="entry name" value="GTP1_OBG"/>
    <property type="match status" value="1"/>
</dbReference>
<proteinExistence type="inferred from homology"/>
<comment type="similarity">
    <text evidence="1 6">Belongs to the TRAFAC class OBG-HflX-like GTPase superfamily. OBG GTPase family.</text>
</comment>
<feature type="binding site" evidence="6">
    <location>
        <position position="193"/>
    </location>
    <ligand>
        <name>Mg(2+)</name>
        <dbReference type="ChEBI" id="CHEBI:18420"/>
    </ligand>
</feature>
<evidence type="ECO:0000313" key="11">
    <source>
        <dbReference type="Proteomes" id="UP001327219"/>
    </source>
</evidence>
<dbReference type="SUPFAM" id="SSF52540">
    <property type="entry name" value="P-loop containing nucleoside triphosphate hydrolases"/>
    <property type="match status" value="1"/>
</dbReference>
<evidence type="ECO:0000256" key="6">
    <source>
        <dbReference type="HAMAP-Rule" id="MF_01454"/>
    </source>
</evidence>
<evidence type="ECO:0000256" key="2">
    <source>
        <dbReference type="ARBA" id="ARBA00022741"/>
    </source>
</evidence>
<dbReference type="PANTHER" id="PTHR11702">
    <property type="entry name" value="DEVELOPMENTALLY REGULATED GTP-BINDING PROTEIN-RELATED"/>
    <property type="match status" value="1"/>
</dbReference>
<feature type="binding site" evidence="6">
    <location>
        <begin position="307"/>
        <end position="309"/>
    </location>
    <ligand>
        <name>GTP</name>
        <dbReference type="ChEBI" id="CHEBI:37565"/>
    </ligand>
</feature>
<feature type="compositionally biased region" description="Polar residues" evidence="7">
    <location>
        <begin position="127"/>
        <end position="136"/>
    </location>
</feature>
<evidence type="ECO:0000256" key="1">
    <source>
        <dbReference type="ARBA" id="ARBA00007699"/>
    </source>
</evidence>
<evidence type="ECO:0000256" key="3">
    <source>
        <dbReference type="ARBA" id="ARBA00022801"/>
    </source>
</evidence>
<dbReference type="InterPro" id="IPR006073">
    <property type="entry name" value="GTP-bd"/>
</dbReference>
<feature type="binding site" evidence="6">
    <location>
        <position position="173"/>
    </location>
    <ligand>
        <name>Mg(2+)</name>
        <dbReference type="ChEBI" id="CHEBI:18420"/>
    </ligand>
</feature>
<dbReference type="EC" id="3.6.5.-" evidence="6"/>
<dbReference type="PIRSF" id="PIRSF002401">
    <property type="entry name" value="GTP_bd_Obg/CgtA"/>
    <property type="match status" value="1"/>
</dbReference>
<feature type="binding site" evidence="6">
    <location>
        <begin position="166"/>
        <end position="173"/>
    </location>
    <ligand>
        <name>GTP</name>
        <dbReference type="ChEBI" id="CHEBI:37565"/>
    </ligand>
</feature>
<sequence length="327" mass="36495">MHFIDEVKIYLKAGDGGNGTASFRREKFIEMGGPDGGNGGRGGSVIIRATPNLNTLIDFRYKQHFKAQQGQKGSGQNKTGRSGEDLIIEVPVGTQILSEDKKYVLYDMDNAEQEESIINGGRGGVGNSSFKSSRNQAPRKFTEGEPGAEMWVWLNLKLLSNVGLLGLPNAGKSTFLSRVSSAKPKIANYPFTTLVPQLGVVYFEQKEFTIADLPGLIENASKGEGLGIRFLKHMERCQLLLHVLDITSEDVIKDYEIIRNELRNFGNLTEKKEMVMFSKVDLLHNEEVLMKVRDFEKYVKKEVMFYSGMTQQGLDAVVKNIFSQLNI</sequence>
<evidence type="ECO:0000256" key="4">
    <source>
        <dbReference type="ARBA" id="ARBA00022842"/>
    </source>
</evidence>
<accession>A0ABZ0UN24</accession>
<comment type="cofactor">
    <cofactor evidence="6">
        <name>Mg(2+)</name>
        <dbReference type="ChEBI" id="CHEBI:18420"/>
    </cofactor>
</comment>
<dbReference type="RefSeq" id="WP_323733102.1">
    <property type="nucleotide sequence ID" value="NZ_CP110820.1"/>
</dbReference>
<dbReference type="Gene3D" id="3.40.50.300">
    <property type="entry name" value="P-loop containing nucleotide triphosphate hydrolases"/>
    <property type="match status" value="1"/>
</dbReference>
<keyword evidence="6" id="KW-0963">Cytoplasm</keyword>
<dbReference type="InterPro" id="IPR027417">
    <property type="entry name" value="P-loop_NTPase"/>
</dbReference>
<feature type="binding site" evidence="6">
    <location>
        <begin position="212"/>
        <end position="215"/>
    </location>
    <ligand>
        <name>GTP</name>
        <dbReference type="ChEBI" id="CHEBI:37565"/>
    </ligand>
</feature>
<evidence type="ECO:0000259" key="9">
    <source>
        <dbReference type="PROSITE" id="PS51883"/>
    </source>
</evidence>
<dbReference type="PROSITE" id="PS51710">
    <property type="entry name" value="G_OBG"/>
    <property type="match status" value="1"/>
</dbReference>
<comment type="subcellular location">
    <subcellularLocation>
        <location evidence="6">Cytoplasm</location>
    </subcellularLocation>
</comment>
<dbReference type="NCBIfam" id="NF008956">
    <property type="entry name" value="PRK12299.1"/>
    <property type="match status" value="1"/>
</dbReference>